<feature type="signal peptide" evidence="2">
    <location>
        <begin position="1"/>
        <end position="27"/>
    </location>
</feature>
<evidence type="ECO:0000256" key="1">
    <source>
        <dbReference type="ARBA" id="ARBA00022729"/>
    </source>
</evidence>
<dbReference type="Pfam" id="PF00497">
    <property type="entry name" value="SBP_bac_3"/>
    <property type="match status" value="1"/>
</dbReference>
<dbReference type="PANTHER" id="PTHR35936:SF17">
    <property type="entry name" value="ARGININE-BINDING EXTRACELLULAR PROTEIN ARTP"/>
    <property type="match status" value="1"/>
</dbReference>
<dbReference type="EMBL" id="VKAC01000004">
    <property type="protein sequence ID" value="TXR56602.1"/>
    <property type="molecule type" value="Genomic_DNA"/>
</dbReference>
<proteinExistence type="predicted"/>
<accession>A0A5C8ZFG6</accession>
<name>A0A5C8ZFG6_9ACTN</name>
<protein>
    <submittedName>
        <fullName evidence="4">ABC transporter substrate-binding protein</fullName>
    </submittedName>
</protein>
<evidence type="ECO:0000256" key="2">
    <source>
        <dbReference type="SAM" id="SignalP"/>
    </source>
</evidence>
<evidence type="ECO:0000313" key="4">
    <source>
        <dbReference type="EMBL" id="TXR56602.1"/>
    </source>
</evidence>
<evidence type="ECO:0000313" key="5">
    <source>
        <dbReference type="Proteomes" id="UP000321234"/>
    </source>
</evidence>
<reference evidence="4 5" key="1">
    <citation type="submission" date="2019-07" db="EMBL/GenBank/DDBJ databases">
        <title>Quadrisphaera sp. strain DD2A genome sequencing and assembly.</title>
        <authorList>
            <person name="Kim I."/>
        </authorList>
    </citation>
    <scope>NUCLEOTIDE SEQUENCE [LARGE SCALE GENOMIC DNA]</scope>
    <source>
        <strain evidence="4 5">DD2A</strain>
    </source>
</reference>
<dbReference type="SMART" id="SM00062">
    <property type="entry name" value="PBPb"/>
    <property type="match status" value="1"/>
</dbReference>
<feature type="chain" id="PRO_5038437028" evidence="2">
    <location>
        <begin position="28"/>
        <end position="337"/>
    </location>
</feature>
<gene>
    <name evidence="4" type="ORF">FMM08_07390</name>
</gene>
<dbReference type="InterPro" id="IPR001638">
    <property type="entry name" value="Solute-binding_3/MltF_N"/>
</dbReference>
<dbReference type="CDD" id="cd01004">
    <property type="entry name" value="PBP2_MidA_like"/>
    <property type="match status" value="1"/>
</dbReference>
<evidence type="ECO:0000259" key="3">
    <source>
        <dbReference type="SMART" id="SM00062"/>
    </source>
</evidence>
<keyword evidence="1 2" id="KW-0732">Signal</keyword>
<dbReference type="OrthoDB" id="4633994at2"/>
<feature type="domain" description="Solute-binding protein family 3/N-terminal" evidence="3">
    <location>
        <begin position="82"/>
        <end position="319"/>
    </location>
</feature>
<dbReference type="RefSeq" id="WP_147925731.1">
    <property type="nucleotide sequence ID" value="NZ_VKAC01000004.1"/>
</dbReference>
<dbReference type="AlphaFoldDB" id="A0A5C8ZFG6"/>
<dbReference type="Proteomes" id="UP000321234">
    <property type="component" value="Unassembled WGS sequence"/>
</dbReference>
<dbReference type="PANTHER" id="PTHR35936">
    <property type="entry name" value="MEMBRANE-BOUND LYTIC MUREIN TRANSGLYCOSYLASE F"/>
    <property type="match status" value="1"/>
</dbReference>
<comment type="caution">
    <text evidence="4">The sequence shown here is derived from an EMBL/GenBank/DDBJ whole genome shotgun (WGS) entry which is preliminary data.</text>
</comment>
<organism evidence="4 5">
    <name type="scientific">Quadrisphaera setariae</name>
    <dbReference type="NCBI Taxonomy" id="2593304"/>
    <lineage>
        <taxon>Bacteria</taxon>
        <taxon>Bacillati</taxon>
        <taxon>Actinomycetota</taxon>
        <taxon>Actinomycetes</taxon>
        <taxon>Kineosporiales</taxon>
        <taxon>Kineosporiaceae</taxon>
        <taxon>Quadrisphaera</taxon>
    </lineage>
</organism>
<dbReference type="SUPFAM" id="SSF53850">
    <property type="entry name" value="Periplasmic binding protein-like II"/>
    <property type="match status" value="1"/>
</dbReference>
<dbReference type="Gene3D" id="3.40.190.10">
    <property type="entry name" value="Periplasmic binding protein-like II"/>
    <property type="match status" value="2"/>
</dbReference>
<sequence length="337" mass="34821">MSRPHAPTALFATAVSAVLALSLSACGGSSADAAGSPSAAPGTVTVGALSNGAATETTLDVPVVQEIRDELPAEVKESGELVIGVGALPSGFPPLAYVGDDQKTLTGSEPDIGRLVAATLGLEPVLESSTWENLFVGIDSGRTDVGFSNITDTEERQQKYDFACYRKDELALEAPEDASWTFTGDPSVLAGKTIAVASGTNQERILLEWQRQLQAAGQTLDVQRFADTTSTYTALSSGRIDANFGPNPTAAYHVTQTKGTPQATKIVGTSSGAGASLQGLICATSKKDSGLAEPVADALNHLISSGQYAKTLEAWNLSNEAVPTSEINPPGLPLTDQ</sequence>
<dbReference type="PROSITE" id="PS51257">
    <property type="entry name" value="PROKAR_LIPOPROTEIN"/>
    <property type="match status" value="1"/>
</dbReference>
<keyword evidence="5" id="KW-1185">Reference proteome</keyword>